<dbReference type="Proteomes" id="UP000634136">
    <property type="component" value="Unassembled WGS sequence"/>
</dbReference>
<protein>
    <submittedName>
        <fullName evidence="1">Uncharacterized protein</fullName>
    </submittedName>
</protein>
<accession>A0A834U2N3</accession>
<evidence type="ECO:0000313" key="1">
    <source>
        <dbReference type="EMBL" id="KAF7831326.1"/>
    </source>
</evidence>
<comment type="caution">
    <text evidence="1">The sequence shown here is derived from an EMBL/GenBank/DDBJ whole genome shotgun (WGS) entry which is preliminary data.</text>
</comment>
<dbReference type="AlphaFoldDB" id="A0A834U2N3"/>
<proteinExistence type="predicted"/>
<evidence type="ECO:0000313" key="2">
    <source>
        <dbReference type="Proteomes" id="UP000634136"/>
    </source>
</evidence>
<gene>
    <name evidence="1" type="ORF">G2W53_013659</name>
</gene>
<sequence length="20" mass="2440">MATKSEDLVPKFYQIDRERL</sequence>
<name>A0A834U2N3_9FABA</name>
<reference evidence="1" key="1">
    <citation type="submission" date="2020-09" db="EMBL/GenBank/DDBJ databases">
        <title>Genome-Enabled Discovery of Anthraquinone Biosynthesis in Senna tora.</title>
        <authorList>
            <person name="Kang S.-H."/>
            <person name="Pandey R.P."/>
            <person name="Lee C.-M."/>
            <person name="Sim J.-S."/>
            <person name="Jeong J.-T."/>
            <person name="Choi B.-S."/>
            <person name="Jung M."/>
            <person name="Ginzburg D."/>
            <person name="Zhao K."/>
            <person name="Won S.Y."/>
            <person name="Oh T.-J."/>
            <person name="Yu Y."/>
            <person name="Kim N.-H."/>
            <person name="Lee O.R."/>
            <person name="Lee T.-H."/>
            <person name="Bashyal P."/>
            <person name="Kim T.-S."/>
            <person name="Lee W.-H."/>
            <person name="Kawkins C."/>
            <person name="Kim C.-K."/>
            <person name="Kim J.S."/>
            <person name="Ahn B.O."/>
            <person name="Rhee S.Y."/>
            <person name="Sohng J.K."/>
        </authorList>
    </citation>
    <scope>NUCLEOTIDE SEQUENCE</scope>
    <source>
        <tissue evidence="1">Leaf</tissue>
    </source>
</reference>
<organism evidence="1 2">
    <name type="scientific">Senna tora</name>
    <dbReference type="NCBI Taxonomy" id="362788"/>
    <lineage>
        <taxon>Eukaryota</taxon>
        <taxon>Viridiplantae</taxon>
        <taxon>Streptophyta</taxon>
        <taxon>Embryophyta</taxon>
        <taxon>Tracheophyta</taxon>
        <taxon>Spermatophyta</taxon>
        <taxon>Magnoliopsida</taxon>
        <taxon>eudicotyledons</taxon>
        <taxon>Gunneridae</taxon>
        <taxon>Pentapetalae</taxon>
        <taxon>rosids</taxon>
        <taxon>fabids</taxon>
        <taxon>Fabales</taxon>
        <taxon>Fabaceae</taxon>
        <taxon>Caesalpinioideae</taxon>
        <taxon>Cassia clade</taxon>
        <taxon>Senna</taxon>
    </lineage>
</organism>
<keyword evidence="2" id="KW-1185">Reference proteome</keyword>
<dbReference type="EMBL" id="JAAIUW010000005">
    <property type="protein sequence ID" value="KAF7831326.1"/>
    <property type="molecule type" value="Genomic_DNA"/>
</dbReference>